<feature type="region of interest" description="Disordered" evidence="5">
    <location>
        <begin position="1"/>
        <end position="38"/>
    </location>
</feature>
<proteinExistence type="inferred from homology"/>
<feature type="domain" description="Nucleoporin Nup133/Nup155-like N-terminal" evidence="6">
    <location>
        <begin position="62"/>
        <end position="204"/>
    </location>
</feature>
<evidence type="ECO:0000256" key="2">
    <source>
        <dbReference type="ARBA" id="ARBA00005569"/>
    </source>
</evidence>
<accession>A0A8S4QVM1</accession>
<evidence type="ECO:0000313" key="8">
    <source>
        <dbReference type="Proteomes" id="UP000838756"/>
    </source>
</evidence>
<evidence type="ECO:0000256" key="5">
    <source>
        <dbReference type="SAM" id="MobiDB-lite"/>
    </source>
</evidence>
<reference evidence="7" key="1">
    <citation type="submission" date="2022-03" db="EMBL/GenBank/DDBJ databases">
        <authorList>
            <person name="Lindestad O."/>
        </authorList>
    </citation>
    <scope>NUCLEOTIDE SEQUENCE</scope>
</reference>
<gene>
    <name evidence="7" type="primary">jg1325</name>
    <name evidence="7" type="ORF">PAEG_LOCUS5156</name>
</gene>
<dbReference type="SUPFAM" id="SSF117289">
    <property type="entry name" value="Nucleoporin domain"/>
    <property type="match status" value="1"/>
</dbReference>
<evidence type="ECO:0000256" key="4">
    <source>
        <dbReference type="ARBA" id="ARBA00023242"/>
    </source>
</evidence>
<dbReference type="EMBL" id="CAKXAJ010017873">
    <property type="protein sequence ID" value="CAH2217240.1"/>
    <property type="molecule type" value="Genomic_DNA"/>
</dbReference>
<evidence type="ECO:0000313" key="7">
    <source>
        <dbReference type="EMBL" id="CAH2217240.1"/>
    </source>
</evidence>
<comment type="subcellular location">
    <subcellularLocation>
        <location evidence="1">Nucleus</location>
    </subcellularLocation>
</comment>
<dbReference type="OrthoDB" id="103454at2759"/>
<dbReference type="GO" id="GO:0017056">
    <property type="term" value="F:structural constituent of nuclear pore"/>
    <property type="evidence" value="ECO:0007669"/>
    <property type="project" value="InterPro"/>
</dbReference>
<dbReference type="Proteomes" id="UP000838756">
    <property type="component" value="Unassembled WGS sequence"/>
</dbReference>
<evidence type="ECO:0000256" key="3">
    <source>
        <dbReference type="ARBA" id="ARBA00022448"/>
    </source>
</evidence>
<dbReference type="GO" id="GO:0031080">
    <property type="term" value="C:nuclear pore outer ring"/>
    <property type="evidence" value="ECO:0007669"/>
    <property type="project" value="TreeGrafter"/>
</dbReference>
<comment type="caution">
    <text evidence="7">The sequence shown here is derived from an EMBL/GenBank/DDBJ whole genome shotgun (WGS) entry which is preliminary data.</text>
</comment>
<evidence type="ECO:0000259" key="6">
    <source>
        <dbReference type="Pfam" id="PF08801"/>
    </source>
</evidence>
<dbReference type="InterPro" id="IPR015943">
    <property type="entry name" value="WD40/YVTN_repeat-like_dom_sf"/>
</dbReference>
<keyword evidence="3" id="KW-0813">Transport</keyword>
<dbReference type="Gene3D" id="2.130.10.10">
    <property type="entry name" value="YVTN repeat-like/Quinoprotein amine dehydrogenase"/>
    <property type="match status" value="1"/>
</dbReference>
<name>A0A8S4QVM1_9NEOP</name>
<dbReference type="InterPro" id="IPR014908">
    <property type="entry name" value="Nucleoporin_Nup133/Nup155_N"/>
</dbReference>
<dbReference type="GO" id="GO:0016973">
    <property type="term" value="P:poly(A)+ mRNA export from nucleus"/>
    <property type="evidence" value="ECO:0007669"/>
    <property type="project" value="TreeGrafter"/>
</dbReference>
<dbReference type="InterPro" id="IPR037624">
    <property type="entry name" value="Nup133-like"/>
</dbReference>
<organism evidence="7 8">
    <name type="scientific">Pararge aegeria aegeria</name>
    <dbReference type="NCBI Taxonomy" id="348720"/>
    <lineage>
        <taxon>Eukaryota</taxon>
        <taxon>Metazoa</taxon>
        <taxon>Ecdysozoa</taxon>
        <taxon>Arthropoda</taxon>
        <taxon>Hexapoda</taxon>
        <taxon>Insecta</taxon>
        <taxon>Pterygota</taxon>
        <taxon>Neoptera</taxon>
        <taxon>Endopterygota</taxon>
        <taxon>Lepidoptera</taxon>
        <taxon>Glossata</taxon>
        <taxon>Ditrysia</taxon>
        <taxon>Papilionoidea</taxon>
        <taxon>Nymphalidae</taxon>
        <taxon>Satyrinae</taxon>
        <taxon>Satyrini</taxon>
        <taxon>Parargina</taxon>
        <taxon>Pararge</taxon>
    </lineage>
</organism>
<comment type="similarity">
    <text evidence="2">Belongs to the nucleoporin Nup133 family.</text>
</comment>
<keyword evidence="4" id="KW-0539">Nucleus</keyword>
<sequence>MEYNSSGGLRSPFSPRVRQSIGGRRPLGHGSAKKNQSKFMQSIEQQAGDVIYKTPLSTIETFGMPLPVLVTETLTFASGDVSVRMSPCGWCWIVAGRRVLAWPREMAVSPAAPTAARELTLPQTDLAHKADLVVLFYEEGAQMPSCIGVSPEGVVRYWASVGSEGAYADVSCELAGQECDRLTEASDGLLLATTTCTLVRITTSKGHLLLPNYHHPGNIMKNCWVGFLMMFTFTVEASDIIMAYKI</sequence>
<evidence type="ECO:0000256" key="1">
    <source>
        <dbReference type="ARBA" id="ARBA00004123"/>
    </source>
</evidence>
<dbReference type="PANTHER" id="PTHR13405">
    <property type="entry name" value="NUCLEAR PORE COMPLEX PROTEIN NUP133"/>
    <property type="match status" value="1"/>
</dbReference>
<keyword evidence="8" id="KW-1185">Reference proteome</keyword>
<dbReference type="GO" id="GO:0000972">
    <property type="term" value="P:transcription-dependent tethering of RNA polymerase II gene DNA at nuclear periphery"/>
    <property type="evidence" value="ECO:0007669"/>
    <property type="project" value="TreeGrafter"/>
</dbReference>
<dbReference type="GO" id="GO:0006606">
    <property type="term" value="P:protein import into nucleus"/>
    <property type="evidence" value="ECO:0007669"/>
    <property type="project" value="TreeGrafter"/>
</dbReference>
<dbReference type="PANTHER" id="PTHR13405:SF11">
    <property type="entry name" value="NUCLEAR PORE COMPLEX PROTEIN NUP133"/>
    <property type="match status" value="1"/>
</dbReference>
<dbReference type="Pfam" id="PF08801">
    <property type="entry name" value="Nucleoporin_N"/>
    <property type="match status" value="1"/>
</dbReference>
<protein>
    <submittedName>
        <fullName evidence="7">Jg1325 protein</fullName>
    </submittedName>
</protein>
<dbReference type="AlphaFoldDB" id="A0A8S4QVM1"/>